<dbReference type="InterPro" id="IPR046848">
    <property type="entry name" value="E_motif"/>
</dbReference>
<dbReference type="PANTHER" id="PTHR47926:SF414">
    <property type="entry name" value="PENTATRICOPEPTIDE REPEAT-CONTAINING PROTEIN DOT4, CHLOROPLASTIC-LIKE"/>
    <property type="match status" value="1"/>
</dbReference>
<dbReference type="EMBL" id="CM010720">
    <property type="protein sequence ID" value="RZC66433.1"/>
    <property type="molecule type" value="Genomic_DNA"/>
</dbReference>
<keyword evidence="5" id="KW-1185">Reference proteome</keyword>
<evidence type="ECO:0000313" key="4">
    <source>
        <dbReference type="EMBL" id="RZC66433.1"/>
    </source>
</evidence>
<dbReference type="NCBIfam" id="TIGR00756">
    <property type="entry name" value="PPR"/>
    <property type="match status" value="5"/>
</dbReference>
<keyword evidence="1" id="KW-0677">Repeat</keyword>
<dbReference type="Gene3D" id="1.25.40.10">
    <property type="entry name" value="Tetratricopeptide repeat domain"/>
    <property type="match status" value="4"/>
</dbReference>
<dbReference type="InterPro" id="IPR046849">
    <property type="entry name" value="E2_motif"/>
</dbReference>
<dbReference type="OMA" id="RICTENR"/>
<dbReference type="SUPFAM" id="SSF48452">
    <property type="entry name" value="TPR-like"/>
    <property type="match status" value="2"/>
</dbReference>
<feature type="repeat" description="PPR" evidence="2">
    <location>
        <begin position="237"/>
        <end position="271"/>
    </location>
</feature>
<accession>A0A4Y7JZC5</accession>
<dbReference type="FunFam" id="1.25.40.10:FF:000031">
    <property type="entry name" value="Pentatricopeptide repeat-containing protein mitochondrial"/>
    <property type="match status" value="1"/>
</dbReference>
<dbReference type="GO" id="GO:0009451">
    <property type="term" value="P:RNA modification"/>
    <property type="evidence" value="ECO:0007669"/>
    <property type="project" value="InterPro"/>
</dbReference>
<proteinExistence type="predicted"/>
<dbReference type="Pfam" id="PF20431">
    <property type="entry name" value="E_motif"/>
    <property type="match status" value="1"/>
</dbReference>
<evidence type="ECO:0000313" key="5">
    <source>
        <dbReference type="Proteomes" id="UP000316621"/>
    </source>
</evidence>
<dbReference type="PROSITE" id="PS51375">
    <property type="entry name" value="PPR"/>
    <property type="match status" value="3"/>
</dbReference>
<dbReference type="Pfam" id="PF14432">
    <property type="entry name" value="DYW_deaminase"/>
    <property type="match status" value="1"/>
</dbReference>
<dbReference type="GO" id="GO:0003723">
    <property type="term" value="F:RNA binding"/>
    <property type="evidence" value="ECO:0007669"/>
    <property type="project" value="InterPro"/>
</dbReference>
<dbReference type="Pfam" id="PF13041">
    <property type="entry name" value="PPR_2"/>
    <property type="match status" value="2"/>
</dbReference>
<name>A0A4Y7JZC5_PAPSO</name>
<sequence length="802" mass="91451">MYREKRFKEAVDILCQEKRLKEAIQVLDILDRSRIRPSVAIYSSLLQLCLQLRALEEGKRVHAHTKISGFEFGVFLCNRLLDMYSKCGSLVDARKVFDEMGNRDLCSWNTMISGYTKAGELEEAYRMFADMPVKDKFSWNTMISGYVRRDRPKDALKLYRRMQIDDEVKSDKFTDSSALSASAAIPCLQCGREIHAHVMRTGLDSDAVVWSALSDMYAKCGSIEDARYIFDRTLDRDVVSWTTMIGRYFEKGRREDGFALFSEMLRSGIRPNDYTYAAILNACSAKILTEEDIGKQVHGHMIRIGFDPISFVASALVHMYSKCGNIQSARKVFDGMRHPDLVSWTSLIGGFAQNGRPEEALQYFELLLKSGTKPDHITFVGVLSACTHAGLVDKGLEYFNSISEKHGLSHIVDHYACLVDLLGRSGCLDEAEEIVDKMPMKPSKYIWASLLGNCRNYGNLRLAKRSAEALSKLEPENPATYVTLANIYADAGMWNEVEMIRKTMRDQRVVKEPSSSWITVNRKLHLFVVGDNSHPKIKEIHDFLEKLSVKMKEAGYVPKTDSVLHDVEEEQKEHNLTYHSEKLAIAFGIMSTPPGTLIKKLVNNFISVGFQKESAGIKLQMYRKLRIECCKCKLKEREIPLVFLNSALFISIIKMGSLMGGWDSPVRDLKSVTYQRNNSCTKEEIEAYWKSKEPVFEKENYTQRVIDQENTSKKQSGNVKKFRRFSSLPLMDRKGNILDVDETAIDKLIKTNNWWTRSNWAFLNEPPVISTTDHEGRAMYTYSPQYDVASGFGSPKQEDTRP</sequence>
<dbReference type="InterPro" id="IPR011990">
    <property type="entry name" value="TPR-like_helical_dom_sf"/>
</dbReference>
<protein>
    <recommendedName>
        <fullName evidence="3">DYW domain-containing protein</fullName>
    </recommendedName>
</protein>
<evidence type="ECO:0000259" key="3">
    <source>
        <dbReference type="Pfam" id="PF14432"/>
    </source>
</evidence>
<dbReference type="PANTHER" id="PTHR47926">
    <property type="entry name" value="PENTATRICOPEPTIDE REPEAT-CONTAINING PROTEIN"/>
    <property type="match status" value="1"/>
</dbReference>
<evidence type="ECO:0000256" key="2">
    <source>
        <dbReference type="PROSITE-ProRule" id="PRU00708"/>
    </source>
</evidence>
<dbReference type="Pfam" id="PF20430">
    <property type="entry name" value="Eplus_motif"/>
    <property type="match status" value="1"/>
</dbReference>
<dbReference type="Pfam" id="PF01535">
    <property type="entry name" value="PPR"/>
    <property type="match status" value="6"/>
</dbReference>
<feature type="repeat" description="PPR" evidence="2">
    <location>
        <begin position="340"/>
        <end position="374"/>
    </location>
</feature>
<dbReference type="AlphaFoldDB" id="A0A4Y7JZC5"/>
<gene>
    <name evidence="4" type="ORF">C5167_010127</name>
</gene>
<dbReference type="InterPro" id="IPR032867">
    <property type="entry name" value="DYW_dom"/>
</dbReference>
<evidence type="ECO:0000256" key="1">
    <source>
        <dbReference type="ARBA" id="ARBA00022737"/>
    </source>
</evidence>
<dbReference type="InterPro" id="IPR002885">
    <property type="entry name" value="PPR_rpt"/>
</dbReference>
<organism evidence="4 5">
    <name type="scientific">Papaver somniferum</name>
    <name type="common">Opium poppy</name>
    <dbReference type="NCBI Taxonomy" id="3469"/>
    <lineage>
        <taxon>Eukaryota</taxon>
        <taxon>Viridiplantae</taxon>
        <taxon>Streptophyta</taxon>
        <taxon>Embryophyta</taxon>
        <taxon>Tracheophyta</taxon>
        <taxon>Spermatophyta</taxon>
        <taxon>Magnoliopsida</taxon>
        <taxon>Ranunculales</taxon>
        <taxon>Papaveraceae</taxon>
        <taxon>Papaveroideae</taxon>
        <taxon>Papaver</taxon>
    </lineage>
</organism>
<reference evidence="4 5" key="1">
    <citation type="journal article" date="2018" name="Science">
        <title>The opium poppy genome and morphinan production.</title>
        <authorList>
            <person name="Guo L."/>
            <person name="Winzer T."/>
            <person name="Yang X."/>
            <person name="Li Y."/>
            <person name="Ning Z."/>
            <person name="He Z."/>
            <person name="Teodor R."/>
            <person name="Lu Y."/>
            <person name="Bowser T.A."/>
            <person name="Graham I.A."/>
            <person name="Ye K."/>
        </authorList>
    </citation>
    <scope>NUCLEOTIDE SEQUENCE [LARGE SCALE GENOMIC DNA]</scope>
    <source>
        <strain evidence="5">cv. HN1</strain>
        <tissue evidence="4">Leaves</tissue>
    </source>
</reference>
<feature type="repeat" description="PPR" evidence="2">
    <location>
        <begin position="104"/>
        <end position="138"/>
    </location>
</feature>
<dbReference type="Proteomes" id="UP000316621">
    <property type="component" value="Chromosome 6"/>
</dbReference>
<feature type="domain" description="DYW" evidence="3">
    <location>
        <begin position="555"/>
        <end position="604"/>
    </location>
</feature>
<dbReference type="InterPro" id="IPR046960">
    <property type="entry name" value="PPR_At4g14850-like_plant"/>
</dbReference>
<dbReference type="FunFam" id="1.25.40.10:FF:000344">
    <property type="entry name" value="Pentatricopeptide repeat-containing protein"/>
    <property type="match status" value="2"/>
</dbReference>
<dbReference type="Gramene" id="RZC66433">
    <property type="protein sequence ID" value="RZC66433"/>
    <property type="gene ID" value="C5167_010127"/>
</dbReference>
<dbReference type="GO" id="GO:0008270">
    <property type="term" value="F:zinc ion binding"/>
    <property type="evidence" value="ECO:0007669"/>
    <property type="project" value="InterPro"/>
</dbReference>
<dbReference type="FunFam" id="1.25.40.10:FF:000366">
    <property type="entry name" value="Pentatricopeptide (PPR) repeat-containing protein"/>
    <property type="match status" value="1"/>
</dbReference>